<gene>
    <name evidence="2" type="ORF">PAECIP111891_06174</name>
</gene>
<dbReference type="EMBL" id="CAKMMW010000029">
    <property type="protein sequence ID" value="CAH1227802.1"/>
    <property type="molecule type" value="Genomic_DNA"/>
</dbReference>
<dbReference type="Proteomes" id="UP000838821">
    <property type="component" value="Unassembled WGS sequence"/>
</dbReference>
<evidence type="ECO:0000313" key="2">
    <source>
        <dbReference type="EMBL" id="CAH1227802.1"/>
    </source>
</evidence>
<dbReference type="RefSeq" id="WP_236292397.1">
    <property type="nucleotide sequence ID" value="NZ_CAKMMW010000029.1"/>
</dbReference>
<name>A0ABM9CX84_9BACL</name>
<evidence type="ECO:0000313" key="3">
    <source>
        <dbReference type="Proteomes" id="UP000838821"/>
    </source>
</evidence>
<organism evidence="2 3">
    <name type="scientific">Paenibacillus allorhizoplanae</name>
    <dbReference type="NCBI Taxonomy" id="2905648"/>
    <lineage>
        <taxon>Bacteria</taxon>
        <taxon>Bacillati</taxon>
        <taxon>Bacillota</taxon>
        <taxon>Bacilli</taxon>
        <taxon>Bacillales</taxon>
        <taxon>Paenibacillaceae</taxon>
        <taxon>Paenibacillus</taxon>
    </lineage>
</organism>
<sequence length="299" mass="33954">MKQCEDKVARHAMIALFNGIEWYETNPILINLITSGAELTFSPLSPGLEAEVVKITLGENPFVLKVWNKRSKPDVLRQYRLLEALQRQKIRVSEPIGFGKTEAGDAVLLTRYHGTPVTKVSPSIFKKISSVLADIHRLSPDGLAGTELTKFDFIAYFFPGIEAFPAMKENLIHLVNAADMKMDRIIHGDFNLGNMLVDDGEYTVIDWTNGQLGDPRYDLSWACLLLRIYVSESKYLTFLYKYQEEIPVAAGELEIFEAMASLRWLLLDRIAGVPKYPDTMKKVRKIVRDNPFLNENVLQ</sequence>
<protein>
    <recommendedName>
        <fullName evidence="1">Aminoglycoside phosphotransferase domain-containing protein</fullName>
    </recommendedName>
</protein>
<keyword evidence="3" id="KW-1185">Reference proteome</keyword>
<dbReference type="InterPro" id="IPR011009">
    <property type="entry name" value="Kinase-like_dom_sf"/>
</dbReference>
<evidence type="ECO:0000259" key="1">
    <source>
        <dbReference type="Pfam" id="PF01636"/>
    </source>
</evidence>
<dbReference type="Gene3D" id="3.90.1200.10">
    <property type="match status" value="1"/>
</dbReference>
<dbReference type="SUPFAM" id="SSF56112">
    <property type="entry name" value="Protein kinase-like (PK-like)"/>
    <property type="match status" value="1"/>
</dbReference>
<dbReference type="InterPro" id="IPR002575">
    <property type="entry name" value="Aminoglycoside_PTrfase"/>
</dbReference>
<accession>A0ABM9CX84</accession>
<feature type="domain" description="Aminoglycoside phosphotransferase" evidence="1">
    <location>
        <begin position="41"/>
        <end position="228"/>
    </location>
</feature>
<proteinExistence type="predicted"/>
<reference evidence="2" key="1">
    <citation type="submission" date="2022-01" db="EMBL/GenBank/DDBJ databases">
        <authorList>
            <person name="Criscuolo A."/>
        </authorList>
    </citation>
    <scope>NUCLEOTIDE SEQUENCE</scope>
    <source>
        <strain evidence="2">CIP111891</strain>
    </source>
</reference>
<dbReference type="Pfam" id="PF01636">
    <property type="entry name" value="APH"/>
    <property type="match status" value="1"/>
</dbReference>
<comment type="caution">
    <text evidence="2">The sequence shown here is derived from an EMBL/GenBank/DDBJ whole genome shotgun (WGS) entry which is preliminary data.</text>
</comment>